<proteinExistence type="predicted"/>
<dbReference type="SMART" id="SM00448">
    <property type="entry name" value="REC"/>
    <property type="match status" value="1"/>
</dbReference>
<dbReference type="AlphaFoldDB" id="A0A917MJY9"/>
<dbReference type="Gene3D" id="3.40.50.2300">
    <property type="match status" value="1"/>
</dbReference>
<evidence type="ECO:0000256" key="2">
    <source>
        <dbReference type="PROSITE-ProRule" id="PRU00169"/>
    </source>
</evidence>
<dbReference type="RefSeq" id="WP_188518043.1">
    <property type="nucleotide sequence ID" value="NZ_BMES01000002.1"/>
</dbReference>
<feature type="domain" description="Response regulatory" evidence="4">
    <location>
        <begin position="11"/>
        <end position="130"/>
    </location>
</feature>
<name>A0A917MJY9_9HYPH</name>
<dbReference type="PROSITE" id="PS50110">
    <property type="entry name" value="RESPONSE_REGULATORY"/>
    <property type="match status" value="1"/>
</dbReference>
<dbReference type="GO" id="GO:0000160">
    <property type="term" value="P:phosphorelay signal transduction system"/>
    <property type="evidence" value="ECO:0007669"/>
    <property type="project" value="InterPro"/>
</dbReference>
<dbReference type="EMBL" id="BMES01000002">
    <property type="protein sequence ID" value="GGH20655.1"/>
    <property type="molecule type" value="Genomic_DNA"/>
</dbReference>
<dbReference type="Proteomes" id="UP000603912">
    <property type="component" value="Unassembled WGS sequence"/>
</dbReference>
<evidence type="ECO:0000313" key="5">
    <source>
        <dbReference type="EMBL" id="GGH20655.1"/>
    </source>
</evidence>
<comment type="caution">
    <text evidence="2">Lacks conserved residue(s) required for the propagation of feature annotation.</text>
</comment>
<dbReference type="InterPro" id="IPR050595">
    <property type="entry name" value="Bact_response_regulator"/>
</dbReference>
<dbReference type="PANTHER" id="PTHR44591">
    <property type="entry name" value="STRESS RESPONSE REGULATOR PROTEIN 1"/>
    <property type="match status" value="1"/>
</dbReference>
<sequence>MIKAPLYASVTVLVADESPFVRRIVRNMLMSVGMRQVVEASTGYEALERLGEIKPGLIIMQWELPEFSTVEILDILRDPTRVRETSVPVIVTTERPTRRVVDSAAERQVYHVLRKPFSPKMLWERIGHFFDDQNQPQMDERIAPKIVRSQSMLLNPAPAPVEEGPQHDSWEAAAAAG</sequence>
<dbReference type="Pfam" id="PF00072">
    <property type="entry name" value="Response_reg"/>
    <property type="match status" value="1"/>
</dbReference>
<dbReference type="PANTHER" id="PTHR44591:SF23">
    <property type="entry name" value="CHEY SUBFAMILY"/>
    <property type="match status" value="1"/>
</dbReference>
<evidence type="ECO:0000313" key="6">
    <source>
        <dbReference type="Proteomes" id="UP000603912"/>
    </source>
</evidence>
<comment type="caution">
    <text evidence="5">The sequence shown here is derived from an EMBL/GenBank/DDBJ whole genome shotgun (WGS) entry which is preliminary data.</text>
</comment>
<gene>
    <name evidence="5" type="ORF">GCM10007036_24370</name>
</gene>
<evidence type="ECO:0000259" key="4">
    <source>
        <dbReference type="PROSITE" id="PS50110"/>
    </source>
</evidence>
<evidence type="ECO:0000256" key="3">
    <source>
        <dbReference type="SAM" id="MobiDB-lite"/>
    </source>
</evidence>
<reference evidence="5" key="1">
    <citation type="journal article" date="2014" name="Int. J. Syst. Evol. Microbiol.">
        <title>Complete genome sequence of Corynebacterium casei LMG S-19264T (=DSM 44701T), isolated from a smear-ripened cheese.</title>
        <authorList>
            <consortium name="US DOE Joint Genome Institute (JGI-PGF)"/>
            <person name="Walter F."/>
            <person name="Albersmeier A."/>
            <person name="Kalinowski J."/>
            <person name="Ruckert C."/>
        </authorList>
    </citation>
    <scope>NUCLEOTIDE SEQUENCE</scope>
    <source>
        <strain evidence="5">CGMCC 1.12214</strain>
    </source>
</reference>
<reference evidence="5" key="2">
    <citation type="submission" date="2020-09" db="EMBL/GenBank/DDBJ databases">
        <authorList>
            <person name="Sun Q."/>
            <person name="Zhou Y."/>
        </authorList>
    </citation>
    <scope>NUCLEOTIDE SEQUENCE</scope>
    <source>
        <strain evidence="5">CGMCC 1.12214</strain>
    </source>
</reference>
<accession>A0A917MJY9</accession>
<dbReference type="InterPro" id="IPR001789">
    <property type="entry name" value="Sig_transdc_resp-reg_receiver"/>
</dbReference>
<keyword evidence="1" id="KW-0597">Phosphoprotein</keyword>
<dbReference type="SUPFAM" id="SSF52172">
    <property type="entry name" value="CheY-like"/>
    <property type="match status" value="1"/>
</dbReference>
<organism evidence="5 6">
    <name type="scientific">Alsobacter metallidurans</name>
    <dbReference type="NCBI Taxonomy" id="340221"/>
    <lineage>
        <taxon>Bacteria</taxon>
        <taxon>Pseudomonadati</taxon>
        <taxon>Pseudomonadota</taxon>
        <taxon>Alphaproteobacteria</taxon>
        <taxon>Hyphomicrobiales</taxon>
        <taxon>Alsobacteraceae</taxon>
        <taxon>Alsobacter</taxon>
    </lineage>
</organism>
<dbReference type="InterPro" id="IPR011006">
    <property type="entry name" value="CheY-like_superfamily"/>
</dbReference>
<keyword evidence="6" id="KW-1185">Reference proteome</keyword>
<feature type="region of interest" description="Disordered" evidence="3">
    <location>
        <begin position="154"/>
        <end position="177"/>
    </location>
</feature>
<protein>
    <recommendedName>
        <fullName evidence="4">Response regulatory domain-containing protein</fullName>
    </recommendedName>
</protein>
<evidence type="ECO:0000256" key="1">
    <source>
        <dbReference type="ARBA" id="ARBA00022553"/>
    </source>
</evidence>